<protein>
    <submittedName>
        <fullName evidence="1">Uncharacterized protein</fullName>
    </submittedName>
</protein>
<proteinExistence type="predicted"/>
<evidence type="ECO:0000313" key="1">
    <source>
        <dbReference type="EMBL" id="MPC28449.1"/>
    </source>
</evidence>
<sequence length="99" mass="11136">MKKKLREVSRHFGSSMREQSDLGTFLVPSSERDSEAGFGVIIFLFRILSVCVWQAVTARLSCETPRETFSDITTSFNGEFTAPPELVLLDLVGSKLSFW</sequence>
<dbReference type="EMBL" id="VSRR010001914">
    <property type="protein sequence ID" value="MPC28449.1"/>
    <property type="molecule type" value="Genomic_DNA"/>
</dbReference>
<keyword evidence="2" id="KW-1185">Reference proteome</keyword>
<name>A0A5B7E4V5_PORTR</name>
<reference evidence="1 2" key="1">
    <citation type="submission" date="2019-05" db="EMBL/GenBank/DDBJ databases">
        <title>Another draft genome of Portunus trituberculatus and its Hox gene families provides insights of decapod evolution.</title>
        <authorList>
            <person name="Jeong J.-H."/>
            <person name="Song I."/>
            <person name="Kim S."/>
            <person name="Choi T."/>
            <person name="Kim D."/>
            <person name="Ryu S."/>
            <person name="Kim W."/>
        </authorList>
    </citation>
    <scope>NUCLEOTIDE SEQUENCE [LARGE SCALE GENOMIC DNA]</scope>
    <source>
        <tissue evidence="1">Muscle</tissue>
    </source>
</reference>
<gene>
    <name evidence="1" type="ORF">E2C01_021656</name>
</gene>
<dbReference type="Proteomes" id="UP000324222">
    <property type="component" value="Unassembled WGS sequence"/>
</dbReference>
<dbReference type="AlphaFoldDB" id="A0A5B7E4V5"/>
<accession>A0A5B7E4V5</accession>
<comment type="caution">
    <text evidence="1">The sequence shown here is derived from an EMBL/GenBank/DDBJ whole genome shotgun (WGS) entry which is preliminary data.</text>
</comment>
<organism evidence="1 2">
    <name type="scientific">Portunus trituberculatus</name>
    <name type="common">Swimming crab</name>
    <name type="synonym">Neptunus trituberculatus</name>
    <dbReference type="NCBI Taxonomy" id="210409"/>
    <lineage>
        <taxon>Eukaryota</taxon>
        <taxon>Metazoa</taxon>
        <taxon>Ecdysozoa</taxon>
        <taxon>Arthropoda</taxon>
        <taxon>Crustacea</taxon>
        <taxon>Multicrustacea</taxon>
        <taxon>Malacostraca</taxon>
        <taxon>Eumalacostraca</taxon>
        <taxon>Eucarida</taxon>
        <taxon>Decapoda</taxon>
        <taxon>Pleocyemata</taxon>
        <taxon>Brachyura</taxon>
        <taxon>Eubrachyura</taxon>
        <taxon>Portunoidea</taxon>
        <taxon>Portunidae</taxon>
        <taxon>Portuninae</taxon>
        <taxon>Portunus</taxon>
    </lineage>
</organism>
<evidence type="ECO:0000313" key="2">
    <source>
        <dbReference type="Proteomes" id="UP000324222"/>
    </source>
</evidence>